<name>A0A6A5BHD8_NAEFO</name>
<dbReference type="PANTHER" id="PTHR23248">
    <property type="entry name" value="PHOSPHOLIPID SCRAMBLASE-RELATED"/>
    <property type="match status" value="1"/>
</dbReference>
<dbReference type="VEuPathDB" id="AmoebaDB:NF0064730"/>
<dbReference type="PANTHER" id="PTHR23248:SF9">
    <property type="entry name" value="PHOSPHOLIPID SCRAMBLASE"/>
    <property type="match status" value="1"/>
</dbReference>
<reference evidence="4 5" key="1">
    <citation type="journal article" date="2019" name="Sci. Rep.">
        <title>Nanopore sequencing improves the draft genome of the human pathogenic amoeba Naegleria fowleri.</title>
        <authorList>
            <person name="Liechti N."/>
            <person name="Schurch N."/>
            <person name="Bruggmann R."/>
            <person name="Wittwer M."/>
        </authorList>
    </citation>
    <scope>NUCLEOTIDE SEQUENCE [LARGE SCALE GENOMIC DNA]</scope>
    <source>
        <strain evidence="4 5">ATCC 30894</strain>
    </source>
</reference>
<comment type="similarity">
    <text evidence="1 2">Belongs to the phospholipid scramblase family.</text>
</comment>
<sequence>MSDQQQQQQPGVVYMQQPQQQPMMMMTYPPQPIPQQQGYPPVQPIQQHQQQPPSGVVYMPPQQQQQGYPPVQPPYGGGGGGGGGAQYVMQPPQGQQPQMVTTTTAMPMVVVGGGGGGGSLLDQIFAPNHKAKVKQRIEPFELLTGFETENRYDIYFENGYEAVALEESDCCARQYCGPRRPFKMHIALKGNGQEFITLDRPFCWMFHEVNVFETATNTALGKVELRCSFFSRELNIFDASGAKIYDIVSPCCECWTFYIEKNGQRVGEIRKKWSGFLKEAFTDADNFGIEFPISSTTKEKAILLGALFLIDFLYFEESANNDNNRRIFL</sequence>
<evidence type="ECO:0000313" key="5">
    <source>
        <dbReference type="Proteomes" id="UP000444721"/>
    </source>
</evidence>
<evidence type="ECO:0000256" key="1">
    <source>
        <dbReference type="ARBA" id="ARBA00005350"/>
    </source>
</evidence>
<protein>
    <recommendedName>
        <fullName evidence="2">Phospholipid scramblase</fullName>
    </recommendedName>
</protein>
<organism evidence="4 5">
    <name type="scientific">Naegleria fowleri</name>
    <name type="common">Brain eating amoeba</name>
    <dbReference type="NCBI Taxonomy" id="5763"/>
    <lineage>
        <taxon>Eukaryota</taxon>
        <taxon>Discoba</taxon>
        <taxon>Heterolobosea</taxon>
        <taxon>Tetramitia</taxon>
        <taxon>Eutetramitia</taxon>
        <taxon>Vahlkampfiidae</taxon>
        <taxon>Naegleria</taxon>
    </lineage>
</organism>
<evidence type="ECO:0000256" key="2">
    <source>
        <dbReference type="RuleBase" id="RU363116"/>
    </source>
</evidence>
<keyword evidence="5" id="KW-1185">Reference proteome</keyword>
<dbReference type="GeneID" id="68113944"/>
<dbReference type="GO" id="GO:0017128">
    <property type="term" value="F:phospholipid scramblase activity"/>
    <property type="evidence" value="ECO:0007669"/>
    <property type="project" value="InterPro"/>
</dbReference>
<dbReference type="InterPro" id="IPR005552">
    <property type="entry name" value="Scramblase"/>
</dbReference>
<dbReference type="Proteomes" id="UP000444721">
    <property type="component" value="Unassembled WGS sequence"/>
</dbReference>
<gene>
    <name evidence="4" type="ORF">FDP41_006726</name>
</gene>
<feature type="region of interest" description="Disordered" evidence="3">
    <location>
        <begin position="24"/>
        <end position="56"/>
    </location>
</feature>
<evidence type="ECO:0000256" key="3">
    <source>
        <dbReference type="SAM" id="MobiDB-lite"/>
    </source>
</evidence>
<dbReference type="AlphaFoldDB" id="A0A6A5BHD8"/>
<dbReference type="RefSeq" id="XP_044558829.1">
    <property type="nucleotide sequence ID" value="XM_044710392.1"/>
</dbReference>
<dbReference type="Pfam" id="PF03803">
    <property type="entry name" value="Scramblase"/>
    <property type="match status" value="1"/>
</dbReference>
<dbReference type="VEuPathDB" id="AmoebaDB:FDP41_006726"/>
<evidence type="ECO:0000313" key="4">
    <source>
        <dbReference type="EMBL" id="KAF0974116.1"/>
    </source>
</evidence>
<dbReference type="OrthoDB" id="444338at2759"/>
<proteinExistence type="inferred from homology"/>
<dbReference type="EMBL" id="VFQX01000053">
    <property type="protein sequence ID" value="KAF0974116.1"/>
    <property type="molecule type" value="Genomic_DNA"/>
</dbReference>
<dbReference type="VEuPathDB" id="AmoebaDB:NfTy_074840"/>
<comment type="caution">
    <text evidence="4">The sequence shown here is derived from an EMBL/GenBank/DDBJ whole genome shotgun (WGS) entry which is preliminary data.</text>
</comment>
<accession>A0A6A5BHD8</accession>
<dbReference type="GO" id="GO:0005886">
    <property type="term" value="C:plasma membrane"/>
    <property type="evidence" value="ECO:0007669"/>
    <property type="project" value="TreeGrafter"/>
</dbReference>